<accession>A0ABR2WAA3</accession>
<dbReference type="PANTHER" id="PTHR28027">
    <property type="entry name" value="TRANSCRIPTIONAL REGULATOR MIT1"/>
    <property type="match status" value="1"/>
</dbReference>
<dbReference type="Proteomes" id="UP001479436">
    <property type="component" value="Unassembled WGS sequence"/>
</dbReference>
<dbReference type="InterPro" id="IPR018608">
    <property type="entry name" value="Gti1/Pac2"/>
</dbReference>
<comment type="caution">
    <text evidence="1">The sequence shown here is derived from an EMBL/GenBank/DDBJ whole genome shotgun (WGS) entry which is preliminary data.</text>
</comment>
<gene>
    <name evidence="1" type="primary">PTH2_2</name>
    <name evidence="1" type="ORF">K7432_001019</name>
</gene>
<reference evidence="1 2" key="1">
    <citation type="submission" date="2023-04" db="EMBL/GenBank/DDBJ databases">
        <title>Genome of Basidiobolus ranarum AG-B5.</title>
        <authorList>
            <person name="Stajich J.E."/>
            <person name="Carter-House D."/>
            <person name="Gryganskyi A."/>
        </authorList>
    </citation>
    <scope>NUCLEOTIDE SEQUENCE [LARGE SCALE GENOMIC DNA]</scope>
    <source>
        <strain evidence="1 2">AG-B5</strain>
    </source>
</reference>
<proteinExistence type="predicted"/>
<dbReference type="PANTHER" id="PTHR28027:SF1">
    <property type="entry name" value="CAMP INDEPENDENT REGULATORY PROTEIN (AFU_ORTHOLOGUE AFUA_3G09640)"/>
    <property type="match status" value="1"/>
</dbReference>
<evidence type="ECO:0000313" key="1">
    <source>
        <dbReference type="EMBL" id="KAK9728475.1"/>
    </source>
</evidence>
<dbReference type="EMBL" id="JASJQH010006896">
    <property type="protein sequence ID" value="KAK9728475.1"/>
    <property type="molecule type" value="Genomic_DNA"/>
</dbReference>
<dbReference type="Pfam" id="PF09729">
    <property type="entry name" value="Gti1_Pac2"/>
    <property type="match status" value="1"/>
</dbReference>
<name>A0ABR2WAA3_9FUNG</name>
<protein>
    <submittedName>
        <fullName evidence="1">Gluconate transport-inducing protein</fullName>
    </submittedName>
</protein>
<keyword evidence="2" id="KW-1185">Reference proteome</keyword>
<sequence length="329" mass="37528">METYFGYIESVHDALLVIESCRLGYLHRVQRRLSEKERQSIRSGSVYVWEEEESGMRRWTDGRAWSPSRVLGSFLIYRELENKRKHNKSSMNHPSPPLSVIEGDLGDKRDHSHLEFPYKDSGLIKQSLSVTTTNNRKLHLISYYTKDHVTSGQLKVPSYDSSFSHVRIPKGLYPDMTTDLFGRHEDTRFAHLENLDVRNMHSHICLGKSDPVMSPLSRLEPWGQYPLKIMPTSPINPTSYQTSPIRTGCSTYLPSPPNSEQNIAPKNELNLPPLKLPRLPSLARMADTRCMSNSYPPQPTITPLVVPTPNPSTSEDRRQLANLSTVFTI</sequence>
<organism evidence="1 2">
    <name type="scientific">Basidiobolus ranarum</name>
    <dbReference type="NCBI Taxonomy" id="34480"/>
    <lineage>
        <taxon>Eukaryota</taxon>
        <taxon>Fungi</taxon>
        <taxon>Fungi incertae sedis</taxon>
        <taxon>Zoopagomycota</taxon>
        <taxon>Entomophthoromycotina</taxon>
        <taxon>Basidiobolomycetes</taxon>
        <taxon>Basidiobolales</taxon>
        <taxon>Basidiobolaceae</taxon>
        <taxon>Basidiobolus</taxon>
    </lineage>
</organism>
<evidence type="ECO:0000313" key="2">
    <source>
        <dbReference type="Proteomes" id="UP001479436"/>
    </source>
</evidence>